<evidence type="ECO:0000313" key="2">
    <source>
        <dbReference type="Proteomes" id="UP000789405"/>
    </source>
</evidence>
<keyword evidence="2" id="KW-1185">Reference proteome</keyword>
<dbReference type="AlphaFoldDB" id="A0A9N9PKW6"/>
<sequence length="98" mass="10739">FSLLILLPNTMDLKALKFSKYQSEVIELSDTDDELIAVAATESFVSEITSDKSKLDRISISSNDESVQRQLGVLSYESDDISESGSVFDLSSISKLPS</sequence>
<comment type="caution">
    <text evidence="1">The sequence shown here is derived from an EMBL/GenBank/DDBJ whole genome shotgun (WGS) entry which is preliminary data.</text>
</comment>
<accession>A0A9N9PKW6</accession>
<protein>
    <submittedName>
        <fullName evidence="1">3109_t:CDS:1</fullName>
    </submittedName>
</protein>
<name>A0A9N9PKW6_9GLOM</name>
<dbReference type="OrthoDB" id="10478204at2759"/>
<evidence type="ECO:0000313" key="1">
    <source>
        <dbReference type="EMBL" id="CAG8826672.1"/>
    </source>
</evidence>
<dbReference type="EMBL" id="CAJVPY010068359">
    <property type="protein sequence ID" value="CAG8826672.1"/>
    <property type="molecule type" value="Genomic_DNA"/>
</dbReference>
<gene>
    <name evidence="1" type="ORF">DERYTH_LOCUS28135</name>
</gene>
<proteinExistence type="predicted"/>
<reference evidence="1" key="1">
    <citation type="submission" date="2021-06" db="EMBL/GenBank/DDBJ databases">
        <authorList>
            <person name="Kallberg Y."/>
            <person name="Tangrot J."/>
            <person name="Rosling A."/>
        </authorList>
    </citation>
    <scope>NUCLEOTIDE SEQUENCE</scope>
    <source>
        <strain evidence="1">MA453B</strain>
    </source>
</reference>
<dbReference type="Proteomes" id="UP000789405">
    <property type="component" value="Unassembled WGS sequence"/>
</dbReference>
<feature type="non-terminal residue" evidence="1">
    <location>
        <position position="98"/>
    </location>
</feature>
<organism evidence="1 2">
    <name type="scientific">Dentiscutata erythropus</name>
    <dbReference type="NCBI Taxonomy" id="1348616"/>
    <lineage>
        <taxon>Eukaryota</taxon>
        <taxon>Fungi</taxon>
        <taxon>Fungi incertae sedis</taxon>
        <taxon>Mucoromycota</taxon>
        <taxon>Glomeromycotina</taxon>
        <taxon>Glomeromycetes</taxon>
        <taxon>Diversisporales</taxon>
        <taxon>Gigasporaceae</taxon>
        <taxon>Dentiscutata</taxon>
    </lineage>
</organism>
<feature type="non-terminal residue" evidence="1">
    <location>
        <position position="1"/>
    </location>
</feature>